<proteinExistence type="inferred from homology"/>
<evidence type="ECO:0000313" key="4">
    <source>
        <dbReference type="EMBL" id="KAF6018910.1"/>
    </source>
</evidence>
<organism evidence="4 5">
    <name type="scientific">Bugula neritina</name>
    <name type="common">Brown bryozoan</name>
    <name type="synonym">Sertularia neritina</name>
    <dbReference type="NCBI Taxonomy" id="10212"/>
    <lineage>
        <taxon>Eukaryota</taxon>
        <taxon>Metazoa</taxon>
        <taxon>Spiralia</taxon>
        <taxon>Lophotrochozoa</taxon>
        <taxon>Bryozoa</taxon>
        <taxon>Gymnolaemata</taxon>
        <taxon>Cheilostomatida</taxon>
        <taxon>Flustrina</taxon>
        <taxon>Buguloidea</taxon>
        <taxon>Bugulidae</taxon>
        <taxon>Bugula</taxon>
    </lineage>
</organism>
<dbReference type="GO" id="GO:0051082">
    <property type="term" value="F:unfolded protein binding"/>
    <property type="evidence" value="ECO:0007669"/>
    <property type="project" value="TreeGrafter"/>
</dbReference>
<dbReference type="PANTHER" id="PTHR13347">
    <property type="entry name" value="HEAT REPEAT-CONTAINING PROTEIN 3"/>
    <property type="match status" value="1"/>
</dbReference>
<sequence>MGKDRSQKRHKLVKEEPTGLPSVKEMERECEINGADMAGIDTVMEKLSSTCLDDKEYGCAALSAYISSKDALNKLLDRNAVRLITPLLQEKKVSLQLAASSLLRGMSEEGGFEACERMIRQDVFTGLTAVLRERVGIWQSSQMDVKSDGYLHSFVNCIYTVQNLCECSALAVRLSIEDSVPQVLLSVLNVEKYSATVLLAAAQCLYTLSEENQTVSEFLQQTSNSQTLTSLLRNDKVLLYTRVIIAGVQFNTYGFDVLSKESEDIIPPLLLSALNIDTYDNLCDIVFNSDPSVSSPPTSTGACEMEQDDIGEEKHSTNLTEGSLRKDLEVLDNQLSAQKLSFEIITNLLAADDTEEWADIDADDDTSCGTADSDCMEDEDMEPLPDNSIATTLVDEGLIYTLRHRLHFTDSALYGKVANTDKLHRSALQSSLQRYDSMLASALLCLNNTLSQVKLDKFGGVQSLQSMLKLLLAALSTPQIVSQEMLVESITSAMRSLMEQLSANSENLSFDEEELNTLQKLIMAPHTATAVNALRCVTAVGVSLSKQSTPNPIVKAIGSLLLEVITTSKQLWLVTESLDSIMDVFAEDINNIYIKELGVISTLQEILPQLKTMVSQKDRTETHFLPVLATVKSNLPRFIKYKLKVL</sequence>
<dbReference type="Proteomes" id="UP000593567">
    <property type="component" value="Unassembled WGS sequence"/>
</dbReference>
<dbReference type="EMBL" id="VXIV02003269">
    <property type="protein sequence ID" value="KAF6018910.1"/>
    <property type="molecule type" value="Genomic_DNA"/>
</dbReference>
<reference evidence="4" key="1">
    <citation type="submission" date="2020-06" db="EMBL/GenBank/DDBJ databases">
        <title>Draft genome of Bugula neritina, a colonial animal packing powerful symbionts and potential medicines.</title>
        <authorList>
            <person name="Rayko M."/>
        </authorList>
    </citation>
    <scope>NUCLEOTIDE SEQUENCE [LARGE SCALE GENOMIC DNA]</scope>
    <source>
        <strain evidence="4">Kwan_BN1</strain>
    </source>
</reference>
<dbReference type="SUPFAM" id="SSF48371">
    <property type="entry name" value="ARM repeat"/>
    <property type="match status" value="1"/>
</dbReference>
<dbReference type="InterPro" id="IPR057990">
    <property type="entry name" value="TPR_SYO1"/>
</dbReference>
<evidence type="ECO:0000313" key="5">
    <source>
        <dbReference type="Proteomes" id="UP000593567"/>
    </source>
</evidence>
<dbReference type="InterPro" id="IPR011989">
    <property type="entry name" value="ARM-like"/>
</dbReference>
<dbReference type="Pfam" id="PF25567">
    <property type="entry name" value="TPR_SYO1"/>
    <property type="match status" value="1"/>
</dbReference>
<dbReference type="GO" id="GO:0042273">
    <property type="term" value="P:ribosomal large subunit biogenesis"/>
    <property type="evidence" value="ECO:0007669"/>
    <property type="project" value="TreeGrafter"/>
</dbReference>
<dbReference type="GO" id="GO:0006606">
    <property type="term" value="P:protein import into nucleus"/>
    <property type="evidence" value="ECO:0007669"/>
    <property type="project" value="TreeGrafter"/>
</dbReference>
<dbReference type="PANTHER" id="PTHR13347:SF1">
    <property type="entry name" value="HEAT REPEAT-CONTAINING PROTEIN 3"/>
    <property type="match status" value="1"/>
</dbReference>
<keyword evidence="5" id="KW-1185">Reference proteome</keyword>
<evidence type="ECO:0000256" key="1">
    <source>
        <dbReference type="ARBA" id="ARBA00049983"/>
    </source>
</evidence>
<gene>
    <name evidence="4" type="ORF">EB796_022795</name>
</gene>
<dbReference type="OrthoDB" id="288703at2759"/>
<protein>
    <recommendedName>
        <fullName evidence="3">SYO1-like TPR repeats domain-containing protein</fullName>
    </recommendedName>
</protein>
<comment type="similarity">
    <text evidence="1">Belongs to the nuclear import and ribosome assembly adapter family.</text>
</comment>
<dbReference type="Gene3D" id="1.25.10.10">
    <property type="entry name" value="Leucine-rich Repeat Variant"/>
    <property type="match status" value="1"/>
</dbReference>
<name>A0A7J7IYG9_BUGNE</name>
<dbReference type="InterPro" id="IPR016024">
    <property type="entry name" value="ARM-type_fold"/>
</dbReference>
<evidence type="ECO:0000259" key="3">
    <source>
        <dbReference type="Pfam" id="PF25567"/>
    </source>
</evidence>
<dbReference type="AlphaFoldDB" id="A0A7J7IYG9"/>
<feature type="domain" description="SYO1-like TPR repeats" evidence="3">
    <location>
        <begin position="427"/>
        <end position="644"/>
    </location>
</feature>
<comment type="caution">
    <text evidence="4">The sequence shown here is derived from an EMBL/GenBank/DDBJ whole genome shotgun (WGS) entry which is preliminary data.</text>
</comment>
<dbReference type="InterPro" id="IPR052616">
    <property type="entry name" value="SYO1-like"/>
</dbReference>
<evidence type="ECO:0000256" key="2">
    <source>
        <dbReference type="SAM" id="MobiDB-lite"/>
    </source>
</evidence>
<accession>A0A7J7IYG9</accession>
<feature type="compositionally biased region" description="Basic residues" evidence="2">
    <location>
        <begin position="1"/>
        <end position="12"/>
    </location>
</feature>
<feature type="region of interest" description="Disordered" evidence="2">
    <location>
        <begin position="1"/>
        <end position="20"/>
    </location>
</feature>